<protein>
    <submittedName>
        <fullName evidence="1">Uncharacterized protein</fullName>
    </submittedName>
</protein>
<gene>
    <name evidence="1" type="ORF">SacN8_08410</name>
</gene>
<dbReference type="KEGG" id="sacn:SacN8_08410"/>
<dbReference type="EMBL" id="CP002817">
    <property type="protein sequence ID" value="AGE71642.1"/>
    <property type="molecule type" value="Genomic_DNA"/>
</dbReference>
<accession>M1ISL6</accession>
<sequence>MVIIALSLLLFMNRASSHSSTIQSGGTISGKVNNVIINQAIEKASNVPDKMFVEVNITVSYNGSGSVNIVPQDFYLTTSRGVYEGSPGEPVFGDPSPFQPTTLKNETSANGIVSFLTPSNISLHNIYYKENGKILLNISLRGTNLTYFTWISVIHISSNNSLTVYFTNVSSNLMGFSGNKIVLNVTIHNLNYNETVKLMNLTVQPNIFNYTYSPPVGENLTIKPNGFLSLVLTIILPRVSYYGDVYIKITFA</sequence>
<name>M1ISL6_9CREN</name>
<proteinExistence type="predicted"/>
<evidence type="ECO:0000313" key="1">
    <source>
        <dbReference type="EMBL" id="AGE71642.1"/>
    </source>
</evidence>
<organism evidence="2">
    <name type="scientific">Sulfolobus acidocaldarius N8</name>
    <dbReference type="NCBI Taxonomy" id="1028566"/>
    <lineage>
        <taxon>Archaea</taxon>
        <taxon>Thermoproteota</taxon>
        <taxon>Thermoprotei</taxon>
        <taxon>Sulfolobales</taxon>
        <taxon>Sulfolobaceae</taxon>
        <taxon>Sulfolobus</taxon>
    </lineage>
</organism>
<reference evidence="1 2" key="1">
    <citation type="journal article" date="2012" name="ISME J.">
        <title>Genomic evidence of rapid, global-scale gene flow in a Sulfolobus species.</title>
        <authorList>
            <person name="Mao D."/>
            <person name="Grogan D."/>
        </authorList>
    </citation>
    <scope>NUCLEOTIDE SEQUENCE [LARGE SCALE GENOMIC DNA]</scope>
    <source>
        <strain evidence="1 2">N8</strain>
    </source>
</reference>
<dbReference type="AlphaFoldDB" id="M1ISL6"/>
<dbReference type="HOGENOM" id="CLU_1044348_0_0_2"/>
<evidence type="ECO:0000313" key="2">
    <source>
        <dbReference type="Proteomes" id="UP000011281"/>
    </source>
</evidence>
<dbReference type="Proteomes" id="UP000011281">
    <property type="component" value="Chromosome"/>
</dbReference>
<dbReference type="PATRIC" id="fig|1028566.6.peg.1659"/>